<proteinExistence type="predicted"/>
<dbReference type="SUPFAM" id="SSF57850">
    <property type="entry name" value="RING/U-box"/>
    <property type="match status" value="3"/>
</dbReference>
<accession>A0A3R7GXS2</accession>
<dbReference type="InterPro" id="IPR043145">
    <property type="entry name" value="Znf_ZZ_sf"/>
</dbReference>
<dbReference type="CDD" id="cd16494">
    <property type="entry name" value="RING-CH-C4HC3_ZSWM2"/>
    <property type="match status" value="1"/>
</dbReference>
<dbReference type="EMBL" id="NIRI02000042">
    <property type="protein sequence ID" value="KAG5451430.1"/>
    <property type="molecule type" value="Genomic_DNA"/>
</dbReference>
<dbReference type="Gene3D" id="3.30.60.90">
    <property type="match status" value="1"/>
</dbReference>
<dbReference type="PANTHER" id="PTHR21540">
    <property type="entry name" value="RING FINGER AND SWIM DOMAIN-CONTAINING PROTEIN 2"/>
    <property type="match status" value="1"/>
</dbReference>
<comment type="caution">
    <text evidence="1">The sequence shown here is derived from an EMBL/GenBank/DDBJ whole genome shotgun (WGS) entry which is preliminary data.</text>
</comment>
<dbReference type="GO" id="GO:0008270">
    <property type="term" value="F:zinc ion binding"/>
    <property type="evidence" value="ECO:0007669"/>
    <property type="project" value="InterPro"/>
</dbReference>
<dbReference type="Gene3D" id="3.30.40.10">
    <property type="entry name" value="Zinc/RING finger domain, C3HC4 (zinc finger)"/>
    <property type="match status" value="2"/>
</dbReference>
<dbReference type="Proteomes" id="UP000286415">
    <property type="component" value="Unassembled WGS sequence"/>
</dbReference>
<dbReference type="GO" id="GO:0061630">
    <property type="term" value="F:ubiquitin protein ligase activity"/>
    <property type="evidence" value="ECO:0007669"/>
    <property type="project" value="InterPro"/>
</dbReference>
<dbReference type="STRING" id="79923.A0A3R7GXS2"/>
<dbReference type="InterPro" id="IPR001841">
    <property type="entry name" value="Znf_RING"/>
</dbReference>
<dbReference type="InterPro" id="IPR007527">
    <property type="entry name" value="Znf_SWIM"/>
</dbReference>
<sequence length="601" mass="67711">MSRSVSYRIKRSEEIRRRQEEANNATIFLLKEFGPTSFLLQDDNQRKYRVHIGEEHTCTCTVFKTTGELCLHIVWIFLKRFKIDENDPICWQLGLCEREIIDVLDGKHSRRNANLVQNKFEDSQDLENQEGPLRQRRIGPDDLCPICQDELLSKQRFPVTFCRKGCGNSVHIRCMRVWTDHQRKQNTISLSEAVPCPICRGEFASLGILLRELSEDVKAMTSKNVPTKTVQSAIPLQPQNLVMKPRHPATKCLSCQCSPILGNIYRCETCFDDMKEEMDTYLCSACFRSNQHADHKSFAYRETPQKKWTQVPKNRGTPHNLHHTLEPKFAFKENKRGKINWHQFFGESDTLPSTSLSVLPQWTVRLPRMTGGKCEDVRKPAADRANSFGTLHGEAQFTSGSNNVRGFLSRTEQWGPLKISGLLAPGRQCRICLMAYQVGDVVRRLSPGCQHIFHATCIDPWLLHRSASCPLDGTPVTPLPLDSKQNTLQTGLTPNSRSSGLSGFGDISICASACAIQSMKPSTKAQLTASAQNGVSQQLNNELQVQQEEGLSIVGHTVTSGSLETTWRSHKAISGAMGELPKRSLASFDRGTYKSDRKYNS</sequence>
<dbReference type="Pfam" id="PF13639">
    <property type="entry name" value="zf-RING_2"/>
    <property type="match status" value="1"/>
</dbReference>
<reference evidence="1 2" key="2">
    <citation type="journal article" date="2021" name="Genomics">
        <title>High-quality reference genome for Clonorchis sinensis.</title>
        <authorList>
            <person name="Young N.D."/>
            <person name="Stroehlein A.J."/>
            <person name="Kinkar L."/>
            <person name="Wang T."/>
            <person name="Sohn W.M."/>
            <person name="Chang B.C.H."/>
            <person name="Kaur P."/>
            <person name="Weisz D."/>
            <person name="Dudchenko O."/>
            <person name="Aiden E.L."/>
            <person name="Korhonen P.K."/>
            <person name="Gasser R.B."/>
        </authorList>
    </citation>
    <scope>NUCLEOTIDE SEQUENCE [LARGE SCALE GENOMIC DNA]</scope>
    <source>
        <strain evidence="1">Cs-k2</strain>
    </source>
</reference>
<gene>
    <name evidence="1" type="ORF">CSKR_107260</name>
</gene>
<keyword evidence="2" id="KW-1185">Reference proteome</keyword>
<dbReference type="SMART" id="SM00184">
    <property type="entry name" value="RING"/>
    <property type="match status" value="2"/>
</dbReference>
<reference evidence="1 2" key="1">
    <citation type="journal article" date="2018" name="Biotechnol. Adv.">
        <title>Improved genomic resources and new bioinformatic workflow for the carcinogenic parasite Clonorchis sinensis: Biotechnological implications.</title>
        <authorList>
            <person name="Wang D."/>
            <person name="Korhonen P.K."/>
            <person name="Gasser R.B."/>
            <person name="Young N.D."/>
        </authorList>
    </citation>
    <scope>NUCLEOTIDE SEQUENCE [LARGE SCALE GENOMIC DNA]</scope>
    <source>
        <strain evidence="1">Cs-k2</strain>
    </source>
</reference>
<evidence type="ECO:0000313" key="2">
    <source>
        <dbReference type="Proteomes" id="UP000286415"/>
    </source>
</evidence>
<dbReference type="InterPro" id="IPR039903">
    <property type="entry name" value="Zswim2"/>
</dbReference>
<dbReference type="PROSITE" id="PS50966">
    <property type="entry name" value="ZF_SWIM"/>
    <property type="match status" value="1"/>
</dbReference>
<dbReference type="PANTHER" id="PTHR21540:SF3">
    <property type="entry name" value="E3 UBIQUITIN-PROTEIN LIGASE ZSWIM2"/>
    <property type="match status" value="1"/>
</dbReference>
<dbReference type="Pfam" id="PF04434">
    <property type="entry name" value="SWIM"/>
    <property type="match status" value="1"/>
</dbReference>
<dbReference type="InParanoid" id="A0A3R7GXS2"/>
<protein>
    <submittedName>
        <fullName evidence="1">E3 ubiquitin-protein ligase Zswim2</fullName>
    </submittedName>
</protein>
<dbReference type="OrthoDB" id="8062037at2759"/>
<name>A0A3R7GXS2_CLOSI</name>
<dbReference type="AlphaFoldDB" id="A0A3R7GXS2"/>
<organism evidence="1 2">
    <name type="scientific">Clonorchis sinensis</name>
    <name type="common">Chinese liver fluke</name>
    <dbReference type="NCBI Taxonomy" id="79923"/>
    <lineage>
        <taxon>Eukaryota</taxon>
        <taxon>Metazoa</taxon>
        <taxon>Spiralia</taxon>
        <taxon>Lophotrochozoa</taxon>
        <taxon>Platyhelminthes</taxon>
        <taxon>Trematoda</taxon>
        <taxon>Digenea</taxon>
        <taxon>Opisthorchiida</taxon>
        <taxon>Opisthorchiata</taxon>
        <taxon>Opisthorchiidae</taxon>
        <taxon>Clonorchis</taxon>
    </lineage>
</organism>
<evidence type="ECO:0000313" key="1">
    <source>
        <dbReference type="EMBL" id="KAG5451430.1"/>
    </source>
</evidence>
<dbReference type="InterPro" id="IPR013083">
    <property type="entry name" value="Znf_RING/FYVE/PHD"/>
</dbReference>
<dbReference type="PROSITE" id="PS50089">
    <property type="entry name" value="ZF_RING_2"/>
    <property type="match status" value="2"/>
</dbReference>